<comment type="caution">
    <text evidence="3">The sequence shown here is derived from an EMBL/GenBank/DDBJ whole genome shotgun (WGS) entry which is preliminary data.</text>
</comment>
<evidence type="ECO:0000313" key="3">
    <source>
        <dbReference type="EMBL" id="VUC27488.1"/>
    </source>
</evidence>
<protein>
    <recommendedName>
        <fullName evidence="5">Siderophore biosynthesis enzyme</fullName>
    </recommendedName>
</protein>
<evidence type="ECO:0000256" key="1">
    <source>
        <dbReference type="SAM" id="MobiDB-lite"/>
    </source>
</evidence>
<feature type="signal peptide" evidence="2">
    <location>
        <begin position="1"/>
        <end position="18"/>
    </location>
</feature>
<reference evidence="3 4" key="1">
    <citation type="submission" date="2019-06" db="EMBL/GenBank/DDBJ databases">
        <authorList>
            <person name="Broberg M."/>
        </authorList>
    </citation>
    <scope>NUCLEOTIDE SEQUENCE [LARGE SCALE GENOMIC DNA]</scope>
</reference>
<dbReference type="Proteomes" id="UP000766486">
    <property type="component" value="Unassembled WGS sequence"/>
</dbReference>
<proteinExistence type="predicted"/>
<keyword evidence="4" id="KW-1185">Reference proteome</keyword>
<name>A0ABY6UB34_BIOOC</name>
<sequence>MAFRILAAAALLASGAVAKTDIGGCTSFDSVYTPSHGSPYATRIWYVPDTGEVCEILDCGGGRAPPKTTVPGCAAYKGTETYSPKFINPATLGKAPQAASTTLVVSASTTSGSSSGAATTAASSSAEAASSSGSSRQTTSVATLPTLTSASGSASVTTPASSDSESSSDESASGSSTGSSTGSQTGSSSAAASSSVPGAAAAPTAAIMGSCLLAGAAACLAML</sequence>
<feature type="region of interest" description="Disordered" evidence="1">
    <location>
        <begin position="126"/>
        <end position="199"/>
    </location>
</feature>
<accession>A0ABY6UB34</accession>
<feature type="chain" id="PRO_5047234063" description="Siderophore biosynthesis enzyme" evidence="2">
    <location>
        <begin position="19"/>
        <end position="223"/>
    </location>
</feature>
<feature type="compositionally biased region" description="Low complexity" evidence="1">
    <location>
        <begin position="126"/>
        <end position="142"/>
    </location>
</feature>
<gene>
    <name evidence="3" type="ORF">CLO192961_LOCUS211845</name>
</gene>
<evidence type="ECO:0000256" key="2">
    <source>
        <dbReference type="SAM" id="SignalP"/>
    </source>
</evidence>
<feature type="compositionally biased region" description="Low complexity" evidence="1">
    <location>
        <begin position="155"/>
        <end position="199"/>
    </location>
</feature>
<keyword evidence="2" id="KW-0732">Signal</keyword>
<dbReference type="EMBL" id="CABFNS010000768">
    <property type="protein sequence ID" value="VUC27488.1"/>
    <property type="molecule type" value="Genomic_DNA"/>
</dbReference>
<evidence type="ECO:0000313" key="4">
    <source>
        <dbReference type="Proteomes" id="UP000766486"/>
    </source>
</evidence>
<organism evidence="3 4">
    <name type="scientific">Bionectria ochroleuca</name>
    <name type="common">Gliocladium roseum</name>
    <dbReference type="NCBI Taxonomy" id="29856"/>
    <lineage>
        <taxon>Eukaryota</taxon>
        <taxon>Fungi</taxon>
        <taxon>Dikarya</taxon>
        <taxon>Ascomycota</taxon>
        <taxon>Pezizomycotina</taxon>
        <taxon>Sordariomycetes</taxon>
        <taxon>Hypocreomycetidae</taxon>
        <taxon>Hypocreales</taxon>
        <taxon>Bionectriaceae</taxon>
        <taxon>Clonostachys</taxon>
    </lineage>
</organism>
<feature type="compositionally biased region" description="Polar residues" evidence="1">
    <location>
        <begin position="143"/>
        <end position="154"/>
    </location>
</feature>
<evidence type="ECO:0008006" key="5">
    <source>
        <dbReference type="Google" id="ProtNLM"/>
    </source>
</evidence>